<evidence type="ECO:0000313" key="1">
    <source>
        <dbReference type="EMBL" id="OJZ79883.1"/>
    </source>
</evidence>
<dbReference type="VEuPathDB" id="FungiDB:ASPFODRAFT_66008"/>
<dbReference type="OrthoDB" id="4510061at2759"/>
<gene>
    <name evidence="1" type="ORF">ASPFODRAFT_66008</name>
</gene>
<accession>A0A1M3SZF9</accession>
<proteinExistence type="predicted"/>
<dbReference type="EMBL" id="KV878267">
    <property type="protein sequence ID" value="OJZ79883.1"/>
    <property type="molecule type" value="Genomic_DNA"/>
</dbReference>
<evidence type="ECO:0000313" key="2">
    <source>
        <dbReference type="Proteomes" id="UP000184063"/>
    </source>
</evidence>
<organism evidence="1 2">
    <name type="scientific">Aspergillus luchuensis (strain CBS 106.47)</name>
    <dbReference type="NCBI Taxonomy" id="1137211"/>
    <lineage>
        <taxon>Eukaryota</taxon>
        <taxon>Fungi</taxon>
        <taxon>Dikarya</taxon>
        <taxon>Ascomycota</taxon>
        <taxon>Pezizomycotina</taxon>
        <taxon>Eurotiomycetes</taxon>
        <taxon>Eurotiomycetidae</taxon>
        <taxon>Eurotiales</taxon>
        <taxon>Aspergillaceae</taxon>
        <taxon>Aspergillus</taxon>
        <taxon>Aspergillus subgen. Circumdati</taxon>
    </lineage>
</organism>
<protein>
    <submittedName>
        <fullName evidence="1">Uncharacterized protein</fullName>
    </submittedName>
</protein>
<dbReference type="AlphaFoldDB" id="A0A1M3SZF9"/>
<sequence length="163" mass="18426">MADGLNEARALRAVEIINDYRTLLVHIFQQNVQIPSEEASEEGYRTIREGVVAAQALKPSNYNLIGISVPSNLETERAELQSVILEASARRATSRQRIIQCQRPGVSRTAQLEAVSNTFHQEMWRLTDQYVVADLRAADTRANHWLADDPSLPEIVTWIHLHL</sequence>
<dbReference type="Proteomes" id="UP000184063">
    <property type="component" value="Unassembled WGS sequence"/>
</dbReference>
<reference evidence="2" key="1">
    <citation type="journal article" date="2017" name="Genome Biol.">
        <title>Comparative genomics reveals high biological diversity and specific adaptations in the industrially and medically important fungal genus Aspergillus.</title>
        <authorList>
            <person name="de Vries R.P."/>
            <person name="Riley R."/>
            <person name="Wiebenga A."/>
            <person name="Aguilar-Osorio G."/>
            <person name="Amillis S."/>
            <person name="Uchima C.A."/>
            <person name="Anderluh G."/>
            <person name="Asadollahi M."/>
            <person name="Askin M."/>
            <person name="Barry K."/>
            <person name="Battaglia E."/>
            <person name="Bayram O."/>
            <person name="Benocci T."/>
            <person name="Braus-Stromeyer S.A."/>
            <person name="Caldana C."/>
            <person name="Canovas D."/>
            <person name="Cerqueira G.C."/>
            <person name="Chen F."/>
            <person name="Chen W."/>
            <person name="Choi C."/>
            <person name="Clum A."/>
            <person name="Dos Santos R.A."/>
            <person name="Damasio A.R."/>
            <person name="Diallinas G."/>
            <person name="Emri T."/>
            <person name="Fekete E."/>
            <person name="Flipphi M."/>
            <person name="Freyberg S."/>
            <person name="Gallo A."/>
            <person name="Gournas C."/>
            <person name="Habgood R."/>
            <person name="Hainaut M."/>
            <person name="Harispe M.L."/>
            <person name="Henrissat B."/>
            <person name="Hilden K.S."/>
            <person name="Hope R."/>
            <person name="Hossain A."/>
            <person name="Karabika E."/>
            <person name="Karaffa L."/>
            <person name="Karanyi Z."/>
            <person name="Krasevec N."/>
            <person name="Kuo A."/>
            <person name="Kusch H."/>
            <person name="LaButti K."/>
            <person name="Lagendijk E.L."/>
            <person name="Lapidus A."/>
            <person name="Levasseur A."/>
            <person name="Lindquist E."/>
            <person name="Lipzen A."/>
            <person name="Logrieco A.F."/>
            <person name="MacCabe A."/>
            <person name="Maekelae M.R."/>
            <person name="Malavazi I."/>
            <person name="Melin P."/>
            <person name="Meyer V."/>
            <person name="Mielnichuk N."/>
            <person name="Miskei M."/>
            <person name="Molnar A.P."/>
            <person name="Mule G."/>
            <person name="Ngan C.Y."/>
            <person name="Orejas M."/>
            <person name="Orosz E."/>
            <person name="Ouedraogo J.P."/>
            <person name="Overkamp K.M."/>
            <person name="Park H.-S."/>
            <person name="Perrone G."/>
            <person name="Piumi F."/>
            <person name="Punt P.J."/>
            <person name="Ram A.F."/>
            <person name="Ramon A."/>
            <person name="Rauscher S."/>
            <person name="Record E."/>
            <person name="Riano-Pachon D.M."/>
            <person name="Robert V."/>
            <person name="Roehrig J."/>
            <person name="Ruller R."/>
            <person name="Salamov A."/>
            <person name="Salih N.S."/>
            <person name="Samson R.A."/>
            <person name="Sandor E."/>
            <person name="Sanguinetti M."/>
            <person name="Schuetze T."/>
            <person name="Sepcic K."/>
            <person name="Shelest E."/>
            <person name="Sherlock G."/>
            <person name="Sophianopoulou V."/>
            <person name="Squina F.M."/>
            <person name="Sun H."/>
            <person name="Susca A."/>
            <person name="Todd R.B."/>
            <person name="Tsang A."/>
            <person name="Unkles S.E."/>
            <person name="van de Wiele N."/>
            <person name="van Rossen-Uffink D."/>
            <person name="Oliveira J.V."/>
            <person name="Vesth T.C."/>
            <person name="Visser J."/>
            <person name="Yu J.-H."/>
            <person name="Zhou M."/>
            <person name="Andersen M.R."/>
            <person name="Archer D.B."/>
            <person name="Baker S.E."/>
            <person name="Benoit I."/>
            <person name="Brakhage A.A."/>
            <person name="Braus G.H."/>
            <person name="Fischer R."/>
            <person name="Frisvad J.C."/>
            <person name="Goldman G.H."/>
            <person name="Houbraken J."/>
            <person name="Oakley B."/>
            <person name="Pocsi I."/>
            <person name="Scazzocchio C."/>
            <person name="Seiboth B."/>
            <person name="vanKuyk P.A."/>
            <person name="Wortman J."/>
            <person name="Dyer P.S."/>
            <person name="Grigoriev I.V."/>
        </authorList>
    </citation>
    <scope>NUCLEOTIDE SEQUENCE [LARGE SCALE GENOMIC DNA]</scope>
    <source>
        <strain evidence="2">CBS 106.47</strain>
    </source>
</reference>
<name>A0A1M3SZF9_ASPLC</name>